<keyword evidence="3" id="KW-1133">Transmembrane helix</keyword>
<keyword evidence="3" id="KW-0472">Membrane</keyword>
<keyword evidence="1" id="KW-0378">Hydrolase</keyword>
<dbReference type="GO" id="GO:0016787">
    <property type="term" value="F:hydrolase activity"/>
    <property type="evidence" value="ECO:0007669"/>
    <property type="project" value="UniProtKB-KW"/>
</dbReference>
<evidence type="ECO:0000256" key="2">
    <source>
        <dbReference type="PIRSR" id="PIRSR605754-1"/>
    </source>
</evidence>
<protein>
    <submittedName>
        <fullName evidence="4">Sortase A</fullName>
    </submittedName>
</protein>
<dbReference type="InterPro" id="IPR023365">
    <property type="entry name" value="Sortase_dom-sf"/>
</dbReference>
<evidence type="ECO:0000313" key="5">
    <source>
        <dbReference type="Proteomes" id="UP000199230"/>
    </source>
</evidence>
<dbReference type="EMBL" id="FNPV01000002">
    <property type="protein sequence ID" value="SDY48286.1"/>
    <property type="molecule type" value="Genomic_DNA"/>
</dbReference>
<proteinExistence type="predicted"/>
<feature type="active site" description="Acyl-thioester intermediate" evidence="2">
    <location>
        <position position="185"/>
    </location>
</feature>
<evidence type="ECO:0000256" key="3">
    <source>
        <dbReference type="SAM" id="Phobius"/>
    </source>
</evidence>
<dbReference type="Proteomes" id="UP000199230">
    <property type="component" value="Unassembled WGS sequence"/>
</dbReference>
<dbReference type="InterPro" id="IPR005754">
    <property type="entry name" value="Sortase"/>
</dbReference>
<dbReference type="NCBIfam" id="TIGR01076">
    <property type="entry name" value="sortase_fam"/>
    <property type="match status" value="1"/>
</dbReference>
<dbReference type="Pfam" id="PF04203">
    <property type="entry name" value="Sortase"/>
    <property type="match status" value="1"/>
</dbReference>
<dbReference type="Gene3D" id="2.40.260.10">
    <property type="entry name" value="Sortase"/>
    <property type="match status" value="1"/>
</dbReference>
<name>A0A1H3K7W1_9FIRM</name>
<dbReference type="CDD" id="cd06166">
    <property type="entry name" value="Sortase_D_2"/>
    <property type="match status" value="1"/>
</dbReference>
<dbReference type="STRING" id="159292.SAMN05192546_102260"/>
<accession>A0A1H3K7W1</accession>
<evidence type="ECO:0000313" key="4">
    <source>
        <dbReference type="EMBL" id="SDY48286.1"/>
    </source>
</evidence>
<feature type="transmembrane region" description="Helical" evidence="3">
    <location>
        <begin position="6"/>
        <end position="26"/>
    </location>
</feature>
<sequence length="207" mass="23881">MKGKKVMVVAIVFLGIMLVIANRYWLQREEVFFEELEETVEKQEKEMIEPIEKKEPYESKLDDLQKESPYTYGENIGTLKIPVIALEMQVVENASPANLNKSLARMISSDLPGDSGNTVITGHRMYQFGSHFNRLDELKVGDEITFEDEQYRHVYEVESITFVEPSELWIMMGSNRERILTLVTCTPIARATHRLVIFSSHKHTTPL</sequence>
<dbReference type="AlphaFoldDB" id="A0A1H3K7W1"/>
<dbReference type="SUPFAM" id="SSF63817">
    <property type="entry name" value="Sortase"/>
    <property type="match status" value="1"/>
</dbReference>
<dbReference type="InterPro" id="IPR042000">
    <property type="entry name" value="Sortase_D_2"/>
</dbReference>
<feature type="active site" description="Proton donor/acceptor" evidence="2">
    <location>
        <position position="123"/>
    </location>
</feature>
<reference evidence="4 5" key="1">
    <citation type="submission" date="2016-10" db="EMBL/GenBank/DDBJ databases">
        <authorList>
            <person name="de Groot N.N."/>
        </authorList>
    </citation>
    <scope>NUCLEOTIDE SEQUENCE [LARGE SCALE GENOMIC DNA]</scope>
    <source>
        <strain evidence="4 5">APO</strain>
    </source>
</reference>
<dbReference type="RefSeq" id="WP_176968240.1">
    <property type="nucleotide sequence ID" value="NZ_FNPV01000002.1"/>
</dbReference>
<keyword evidence="3" id="KW-0812">Transmembrane</keyword>
<organism evidence="4 5">
    <name type="scientific">Tindallia californiensis</name>
    <dbReference type="NCBI Taxonomy" id="159292"/>
    <lineage>
        <taxon>Bacteria</taxon>
        <taxon>Bacillati</taxon>
        <taxon>Bacillota</taxon>
        <taxon>Clostridia</taxon>
        <taxon>Peptostreptococcales</taxon>
        <taxon>Tindalliaceae</taxon>
        <taxon>Tindallia</taxon>
    </lineage>
</organism>
<keyword evidence="5" id="KW-1185">Reference proteome</keyword>
<gene>
    <name evidence="4" type="ORF">SAMN05192546_102260</name>
</gene>
<evidence type="ECO:0000256" key="1">
    <source>
        <dbReference type="ARBA" id="ARBA00022801"/>
    </source>
</evidence>